<feature type="transmembrane region" description="Helical" evidence="1">
    <location>
        <begin position="163"/>
        <end position="181"/>
    </location>
</feature>
<accession>A0A0S4L967</accession>
<keyword evidence="1" id="KW-1133">Transmembrane helix</keyword>
<keyword evidence="1" id="KW-0812">Transmembrane</keyword>
<name>A0A0S4L967_9BACT</name>
<evidence type="ECO:0000256" key="1">
    <source>
        <dbReference type="SAM" id="Phobius"/>
    </source>
</evidence>
<proteinExistence type="predicted"/>
<dbReference type="Proteomes" id="UP000198736">
    <property type="component" value="Unassembled WGS sequence"/>
</dbReference>
<keyword evidence="3" id="KW-1185">Reference proteome</keyword>
<dbReference type="SUPFAM" id="SSF53474">
    <property type="entry name" value="alpha/beta-Hydrolases"/>
    <property type="match status" value="1"/>
</dbReference>
<dbReference type="RefSeq" id="WP_090895513.1">
    <property type="nucleotide sequence ID" value="NZ_CZPZ01000007.1"/>
</dbReference>
<evidence type="ECO:0000313" key="3">
    <source>
        <dbReference type="Proteomes" id="UP000198736"/>
    </source>
</evidence>
<dbReference type="OrthoDB" id="70513at2"/>
<protein>
    <submittedName>
        <fullName evidence="2">Uncharacterized protein</fullName>
    </submittedName>
</protein>
<feature type="transmembrane region" description="Helical" evidence="1">
    <location>
        <begin position="135"/>
        <end position="157"/>
    </location>
</feature>
<dbReference type="AlphaFoldDB" id="A0A0S4L967"/>
<dbReference type="EMBL" id="CZPZ01000007">
    <property type="protein sequence ID" value="CUS34037.1"/>
    <property type="molecule type" value="Genomic_DNA"/>
</dbReference>
<organism evidence="2 3">
    <name type="scientific">Candidatus Nitrospira nitrificans</name>
    <dbReference type="NCBI Taxonomy" id="1742973"/>
    <lineage>
        <taxon>Bacteria</taxon>
        <taxon>Pseudomonadati</taxon>
        <taxon>Nitrospirota</taxon>
        <taxon>Nitrospiria</taxon>
        <taxon>Nitrospirales</taxon>
        <taxon>Nitrospiraceae</taxon>
        <taxon>Nitrospira</taxon>
    </lineage>
</organism>
<dbReference type="InterPro" id="IPR029058">
    <property type="entry name" value="AB_hydrolase_fold"/>
</dbReference>
<gene>
    <name evidence="2" type="ORF">COMA2_150069</name>
</gene>
<keyword evidence="1" id="KW-0472">Membrane</keyword>
<sequence length="469" mass="52971">MARCDRITAEEVGQSPDFPRGRVAVVLIHGIGDQQPMNTLRELIKGLYLHKEDQTPEGGKREERKPHVFSKPDRMSEVLDLRRMAAGKEVTGKPADFYELYWAHLMQGSTLAHVGDWFFTLLWRLPSEVPGRLRLIWWGSWGMVVAAGAGALYQAVTGRAQETVFAAGLVGLVLYGGRGMFRKVALGYLADAARYLRPAPENIAVRQSIRNAGLEVLRKLHDEPMQRYDRIIVVGHSLGSVIAYDILTHLWQEMHWIHSKPSEPKQAHYEAMRKRLEACAGSAGELKSFRVMQKALGEEERSLGMPWKVTDLITLGSPLAYADYLLADRKYDMADRKQDRELPSCPPQLDDRRDIDRLSNRYKLSDGTWSEKEKTKKLLHHAALFACTRWTNIFFAADMIGGKLAHLFGTGIHDVPLDGTRCRGKTWLAHVRYWNHAEPAACIALKNAMALDEPYCHEPEAVQVGGREP</sequence>
<reference evidence="3" key="1">
    <citation type="submission" date="2015-10" db="EMBL/GenBank/DDBJ databases">
        <authorList>
            <person name="Luecker S."/>
            <person name="Luecker S."/>
        </authorList>
    </citation>
    <scope>NUCLEOTIDE SEQUENCE [LARGE SCALE GENOMIC DNA]</scope>
</reference>
<evidence type="ECO:0000313" key="2">
    <source>
        <dbReference type="EMBL" id="CUS34037.1"/>
    </source>
</evidence>